<evidence type="ECO:0000256" key="13">
    <source>
        <dbReference type="ARBA" id="ARBA00023136"/>
    </source>
</evidence>
<keyword evidence="7 15" id="KW-0547">Nucleotide-binding</keyword>
<evidence type="ECO:0000256" key="10">
    <source>
        <dbReference type="ARBA" id="ARBA00022840"/>
    </source>
</evidence>
<dbReference type="Gene3D" id="3.40.50.300">
    <property type="entry name" value="P-loop containing nucleotide triphosphate hydrolases"/>
    <property type="match status" value="1"/>
</dbReference>
<evidence type="ECO:0000256" key="15">
    <source>
        <dbReference type="HAMAP-Rule" id="MF_01458"/>
    </source>
</evidence>
<dbReference type="InterPro" id="IPR041569">
    <property type="entry name" value="AAA_lid_3"/>
</dbReference>
<dbReference type="NCBIfam" id="TIGR01241">
    <property type="entry name" value="FtsH_fam"/>
    <property type="match status" value="1"/>
</dbReference>
<dbReference type="Pfam" id="PF17862">
    <property type="entry name" value="AAA_lid_3"/>
    <property type="match status" value="1"/>
</dbReference>
<dbReference type="GO" id="GO:0006508">
    <property type="term" value="P:proteolysis"/>
    <property type="evidence" value="ECO:0007669"/>
    <property type="project" value="UniProtKB-KW"/>
</dbReference>
<dbReference type="EC" id="3.4.24.-" evidence="15"/>
<feature type="binding site" evidence="15">
    <location>
        <position position="550"/>
    </location>
    <ligand>
        <name>Zn(2+)</name>
        <dbReference type="ChEBI" id="CHEBI:29105"/>
        <note>catalytic</note>
    </ligand>
</feature>
<dbReference type="GO" id="GO:0004176">
    <property type="term" value="F:ATP-dependent peptidase activity"/>
    <property type="evidence" value="ECO:0007669"/>
    <property type="project" value="InterPro"/>
</dbReference>
<dbReference type="GO" id="GO:0016887">
    <property type="term" value="F:ATP hydrolysis activity"/>
    <property type="evidence" value="ECO:0007669"/>
    <property type="project" value="UniProtKB-UniRule"/>
</dbReference>
<dbReference type="EMBL" id="NMWU01000031">
    <property type="protein sequence ID" value="PLS30435.1"/>
    <property type="molecule type" value="Genomic_DNA"/>
</dbReference>
<evidence type="ECO:0000256" key="5">
    <source>
        <dbReference type="ARBA" id="ARBA00022692"/>
    </source>
</evidence>
<keyword evidence="3 15" id="KW-1003">Cell membrane</keyword>
<dbReference type="Gene3D" id="1.10.8.60">
    <property type="match status" value="1"/>
</dbReference>
<reference evidence="19 20" key="1">
    <citation type="submission" date="2017-07" db="EMBL/GenBank/DDBJ databases">
        <title>Bifidobacterium novel species.</title>
        <authorList>
            <person name="Lugli G.A."/>
            <person name="Milani C."/>
            <person name="Duranti S."/>
            <person name="Mangifesta M."/>
        </authorList>
    </citation>
    <scope>NUCLEOTIDE SEQUENCE [LARGE SCALE GENOMIC DNA]</scope>
    <source>
        <strain evidence="20">Uis1B</strain>
    </source>
</reference>
<dbReference type="InterPro" id="IPR011546">
    <property type="entry name" value="Pept_M41_FtsH_extracell"/>
</dbReference>
<feature type="transmembrane region" description="Helical" evidence="15">
    <location>
        <begin position="159"/>
        <end position="180"/>
    </location>
</feature>
<feature type="binding site" evidence="15">
    <location>
        <begin position="252"/>
        <end position="259"/>
    </location>
    <ligand>
        <name>ATP</name>
        <dbReference type="ChEBI" id="CHEBI:30616"/>
    </ligand>
</feature>
<evidence type="ECO:0000256" key="14">
    <source>
        <dbReference type="ARBA" id="ARBA00061570"/>
    </source>
</evidence>
<dbReference type="SUPFAM" id="SSF140990">
    <property type="entry name" value="FtsH protease domain-like"/>
    <property type="match status" value="1"/>
</dbReference>
<dbReference type="InterPro" id="IPR037219">
    <property type="entry name" value="Peptidase_M41-like"/>
</dbReference>
<dbReference type="GO" id="GO:0030163">
    <property type="term" value="P:protein catabolic process"/>
    <property type="evidence" value="ECO:0007669"/>
    <property type="project" value="UniProtKB-UniRule"/>
</dbReference>
<dbReference type="InterPro" id="IPR000642">
    <property type="entry name" value="Peptidase_M41"/>
</dbReference>
<keyword evidence="12 15" id="KW-0482">Metalloprotease</keyword>
<feature type="region of interest" description="Disordered" evidence="17">
    <location>
        <begin position="1"/>
        <end position="40"/>
    </location>
</feature>
<feature type="active site" evidence="15">
    <location>
        <position position="475"/>
    </location>
</feature>
<dbReference type="PANTHER" id="PTHR23076:SF97">
    <property type="entry name" value="ATP-DEPENDENT ZINC METALLOPROTEASE YME1L1"/>
    <property type="match status" value="1"/>
</dbReference>
<evidence type="ECO:0000256" key="2">
    <source>
        <dbReference type="ARBA" id="ARBA00010044"/>
    </source>
</evidence>
<evidence type="ECO:0000313" key="20">
    <source>
        <dbReference type="Proteomes" id="UP000235050"/>
    </source>
</evidence>
<dbReference type="FunFam" id="1.10.8.60:FF:000001">
    <property type="entry name" value="ATP-dependent zinc metalloprotease FtsH"/>
    <property type="match status" value="1"/>
</dbReference>
<keyword evidence="13 15" id="KW-0472">Membrane</keyword>
<dbReference type="OrthoDB" id="9809379at2"/>
<feature type="compositionally biased region" description="Gly residues" evidence="17">
    <location>
        <begin position="719"/>
        <end position="735"/>
    </location>
</feature>
<feature type="binding site" evidence="15">
    <location>
        <position position="478"/>
    </location>
    <ligand>
        <name>Zn(2+)</name>
        <dbReference type="ChEBI" id="CHEBI:29105"/>
        <note>catalytic</note>
    </ligand>
</feature>
<feature type="binding site" evidence="15">
    <location>
        <position position="474"/>
    </location>
    <ligand>
        <name>Zn(2+)</name>
        <dbReference type="ChEBI" id="CHEBI:29105"/>
        <note>catalytic</note>
    </ligand>
</feature>
<proteinExistence type="inferred from homology"/>
<dbReference type="InterPro" id="IPR003960">
    <property type="entry name" value="ATPase_AAA_CS"/>
</dbReference>
<evidence type="ECO:0000313" key="19">
    <source>
        <dbReference type="EMBL" id="PLS30435.1"/>
    </source>
</evidence>
<dbReference type="PROSITE" id="PS00674">
    <property type="entry name" value="AAA"/>
    <property type="match status" value="1"/>
</dbReference>
<keyword evidence="6 15" id="KW-0479">Metal-binding</keyword>
<dbReference type="Gene3D" id="1.20.58.760">
    <property type="entry name" value="Peptidase M41"/>
    <property type="match status" value="1"/>
</dbReference>
<evidence type="ECO:0000256" key="4">
    <source>
        <dbReference type="ARBA" id="ARBA00022670"/>
    </source>
</evidence>
<dbReference type="Pfam" id="PF00004">
    <property type="entry name" value="AAA"/>
    <property type="match status" value="1"/>
</dbReference>
<keyword evidence="11 15" id="KW-1133">Transmembrane helix</keyword>
<evidence type="ECO:0000256" key="1">
    <source>
        <dbReference type="ARBA" id="ARBA00004370"/>
    </source>
</evidence>
<comment type="similarity">
    <text evidence="2 15">In the C-terminal section; belongs to the peptidase M41 family.</text>
</comment>
<comment type="function">
    <text evidence="15">Acts as a processive, ATP-dependent zinc metallopeptidase for both cytoplasmic and membrane proteins. Plays a role in the quality control of integral membrane proteins.</text>
</comment>
<dbReference type="Pfam" id="PF06480">
    <property type="entry name" value="FtsH_ext"/>
    <property type="match status" value="1"/>
</dbReference>
<keyword evidence="10 15" id="KW-0067">ATP-binding</keyword>
<feature type="compositionally biased region" description="Basic and acidic residues" evidence="17">
    <location>
        <begin position="684"/>
        <end position="698"/>
    </location>
</feature>
<evidence type="ECO:0000256" key="3">
    <source>
        <dbReference type="ARBA" id="ARBA00022475"/>
    </source>
</evidence>
<dbReference type="InterPro" id="IPR003959">
    <property type="entry name" value="ATPase_AAA_core"/>
</dbReference>
<evidence type="ECO:0000256" key="16">
    <source>
        <dbReference type="RuleBase" id="RU003651"/>
    </source>
</evidence>
<dbReference type="InterPro" id="IPR005936">
    <property type="entry name" value="FtsH"/>
</dbReference>
<comment type="subunit">
    <text evidence="15">Homohexamer.</text>
</comment>
<feature type="transmembrane region" description="Helical" evidence="15">
    <location>
        <begin position="48"/>
        <end position="65"/>
    </location>
</feature>
<evidence type="ECO:0000259" key="18">
    <source>
        <dbReference type="SMART" id="SM00382"/>
    </source>
</evidence>
<dbReference type="InterPro" id="IPR027417">
    <property type="entry name" value="P-loop_NTPase"/>
</dbReference>
<dbReference type="HAMAP" id="MF_01458">
    <property type="entry name" value="FtsH"/>
    <property type="match status" value="1"/>
</dbReference>
<comment type="similarity">
    <text evidence="14 15">In the central section; belongs to the AAA ATPase family.</text>
</comment>
<evidence type="ECO:0000256" key="11">
    <source>
        <dbReference type="ARBA" id="ARBA00022989"/>
    </source>
</evidence>
<keyword evidence="9 15" id="KW-0862">Zinc</keyword>
<comment type="cofactor">
    <cofactor evidence="15">
        <name>Zn(2+)</name>
        <dbReference type="ChEBI" id="CHEBI:29105"/>
    </cofactor>
    <text evidence="15">Binds 1 zinc ion per subunit.</text>
</comment>
<comment type="subcellular location">
    <subcellularLocation>
        <location evidence="15">Cell membrane</location>
        <topology evidence="15">Multi-pass membrane protein</topology>
        <orientation evidence="15">Cytoplasmic side</orientation>
    </subcellularLocation>
    <subcellularLocation>
        <location evidence="1">Membrane</location>
    </subcellularLocation>
</comment>
<feature type="compositionally biased region" description="Low complexity" evidence="17">
    <location>
        <begin position="30"/>
        <end position="40"/>
    </location>
</feature>
<gene>
    <name evidence="15" type="primary">ftsH</name>
    <name evidence="19" type="ORF">Uis1B_1731</name>
</gene>
<accession>A0A2N5J8B8</accession>
<dbReference type="SUPFAM" id="SSF52540">
    <property type="entry name" value="P-loop containing nucleoside triphosphate hydrolases"/>
    <property type="match status" value="1"/>
</dbReference>
<evidence type="ECO:0000256" key="7">
    <source>
        <dbReference type="ARBA" id="ARBA00022741"/>
    </source>
</evidence>
<dbReference type="GO" id="GO:0005886">
    <property type="term" value="C:plasma membrane"/>
    <property type="evidence" value="ECO:0007669"/>
    <property type="project" value="UniProtKB-SubCell"/>
</dbReference>
<dbReference type="CDD" id="cd19501">
    <property type="entry name" value="RecA-like_FtsH"/>
    <property type="match status" value="1"/>
</dbReference>
<organism evidence="19 20">
    <name type="scientific">Bifidobacterium margollesii</name>
    <dbReference type="NCBI Taxonomy" id="2020964"/>
    <lineage>
        <taxon>Bacteria</taxon>
        <taxon>Bacillati</taxon>
        <taxon>Actinomycetota</taxon>
        <taxon>Actinomycetes</taxon>
        <taxon>Bifidobacteriales</taxon>
        <taxon>Bifidobacteriaceae</taxon>
        <taxon>Bifidobacterium</taxon>
    </lineage>
</organism>
<evidence type="ECO:0000256" key="12">
    <source>
        <dbReference type="ARBA" id="ARBA00023049"/>
    </source>
</evidence>
<dbReference type="FunFam" id="1.20.58.760:FF:000001">
    <property type="entry name" value="ATP-dependent zinc metalloprotease FtsH"/>
    <property type="match status" value="1"/>
</dbReference>
<evidence type="ECO:0000256" key="9">
    <source>
        <dbReference type="ARBA" id="ARBA00022833"/>
    </source>
</evidence>
<keyword evidence="20" id="KW-1185">Reference proteome</keyword>
<feature type="compositionally biased region" description="Low complexity" evidence="17">
    <location>
        <begin position="707"/>
        <end position="718"/>
    </location>
</feature>
<protein>
    <recommendedName>
        <fullName evidence="15">ATP-dependent zinc metalloprotease FtsH</fullName>
        <ecNumber evidence="15">3.4.24.-</ecNumber>
    </recommendedName>
</protein>
<dbReference type="GO" id="GO:0008270">
    <property type="term" value="F:zinc ion binding"/>
    <property type="evidence" value="ECO:0007669"/>
    <property type="project" value="UniProtKB-UniRule"/>
</dbReference>
<keyword evidence="5 15" id="KW-0812">Transmembrane</keyword>
<name>A0A2N5J8B8_9BIFI</name>
<evidence type="ECO:0000256" key="8">
    <source>
        <dbReference type="ARBA" id="ARBA00022801"/>
    </source>
</evidence>
<sequence>MSFPGPNRNDNGNPFSNPDGGRGKNRGNRGNRNGNGQKGPRPFWQAPWLWITLLVLLSISAFQMFSMGGTQTINTQDGLELLKEGKANYAEITESKQTVKLELKDDFTKKDPDSGKERNYGKNVQFYYVFAQGPQVSQAVEKADLSKGWTSTVPQTSMLTYLLTSLLPFLIIFGLFWWLMSRMQGGAGGMFGMGGKKNSKLLEGETPKTKFADVAGENAAVQEVEEIKDFLQDPSKYKALGARIPRGVLLYGPPGTGKTLLARAIAGEAGVPFYSMAGSDFVEMFVGLGASRVRDLFDEAKKNAPAIIFIDEIDAVGRKRGSGMGGGHDEREQTLNQLLVEMDGFDNDTNLIIIAATNRPDVLDPALLRPGRFDRQVAVEAPDLEGREAILKVHAKGKPFVPGVDLHMIAVRTPGFTGADLANVLNEAALLCARAGAQLIDNRAIDEAIDRVMSGPRRRSTGMALNELRNTAYHEGGHALVAAALHNTDPVTKVTILPRGRALGYTAVMPTEDRYSQSRNELLDQMAYAMGGRTAEEVVFHDPTTGASNDIEKATNIARKMVVEFGFSAQLGAIKWASDDDQTTVMDGLSPRKYSDRTAQIIDDEVLKLVETAHTEAWTIINENRDVLDELVRQLLEKETLNEKELAAIFANIRKAPVRQVWLSNDQRPDSDLPPVPIPASLEKSAREQEEAARREDGLEPNPPQYGQSGNGSAANGSSAGGSVTGGANGQGAAA</sequence>
<dbReference type="PANTHER" id="PTHR23076">
    <property type="entry name" value="METALLOPROTEASE M41 FTSH"/>
    <property type="match status" value="1"/>
</dbReference>
<dbReference type="InterPro" id="IPR003593">
    <property type="entry name" value="AAA+_ATPase"/>
</dbReference>
<evidence type="ECO:0000256" key="17">
    <source>
        <dbReference type="SAM" id="MobiDB-lite"/>
    </source>
</evidence>
<comment type="similarity">
    <text evidence="16">Belongs to the AAA ATPase family.</text>
</comment>
<feature type="region of interest" description="Disordered" evidence="17">
    <location>
        <begin position="665"/>
        <end position="735"/>
    </location>
</feature>
<keyword evidence="4 15" id="KW-0645">Protease</keyword>
<evidence type="ECO:0000256" key="6">
    <source>
        <dbReference type="ARBA" id="ARBA00022723"/>
    </source>
</evidence>
<dbReference type="SMART" id="SM00382">
    <property type="entry name" value="AAA"/>
    <property type="match status" value="1"/>
</dbReference>
<feature type="domain" description="AAA+ ATPase" evidence="18">
    <location>
        <begin position="244"/>
        <end position="383"/>
    </location>
</feature>
<keyword evidence="8 15" id="KW-0378">Hydrolase</keyword>
<comment type="caution">
    <text evidence="19">The sequence shown here is derived from an EMBL/GenBank/DDBJ whole genome shotgun (WGS) entry which is preliminary data.</text>
</comment>
<dbReference type="FunFam" id="3.40.50.300:FF:000001">
    <property type="entry name" value="ATP-dependent zinc metalloprotease FtsH"/>
    <property type="match status" value="1"/>
</dbReference>
<dbReference type="Pfam" id="PF01434">
    <property type="entry name" value="Peptidase_M41"/>
    <property type="match status" value="1"/>
</dbReference>
<dbReference type="GO" id="GO:0005524">
    <property type="term" value="F:ATP binding"/>
    <property type="evidence" value="ECO:0007669"/>
    <property type="project" value="UniProtKB-UniRule"/>
</dbReference>
<dbReference type="GO" id="GO:0004222">
    <property type="term" value="F:metalloendopeptidase activity"/>
    <property type="evidence" value="ECO:0007669"/>
    <property type="project" value="InterPro"/>
</dbReference>
<dbReference type="RefSeq" id="WP_101617549.1">
    <property type="nucleotide sequence ID" value="NZ_NMWU01000031.1"/>
</dbReference>
<dbReference type="AlphaFoldDB" id="A0A2N5J8B8"/>
<dbReference type="Proteomes" id="UP000235050">
    <property type="component" value="Unassembled WGS sequence"/>
</dbReference>